<evidence type="ECO:0000313" key="6">
    <source>
        <dbReference type="EMBL" id="SDJ99763.1"/>
    </source>
</evidence>
<evidence type="ECO:0000256" key="4">
    <source>
        <dbReference type="SAM" id="SignalP"/>
    </source>
</evidence>
<evidence type="ECO:0000313" key="7">
    <source>
        <dbReference type="Proteomes" id="UP000199328"/>
    </source>
</evidence>
<evidence type="ECO:0000256" key="3">
    <source>
        <dbReference type="ARBA" id="ARBA00023136"/>
    </source>
</evidence>
<name>A0A1G8YAS1_9RHOB</name>
<dbReference type="InterPro" id="IPR000184">
    <property type="entry name" value="Bac_surfAg_D15"/>
</dbReference>
<protein>
    <submittedName>
        <fullName evidence="6">Translocation and assembly module TamA</fullName>
    </submittedName>
</protein>
<keyword evidence="4" id="KW-0732">Signal</keyword>
<organism evidence="6 7">
    <name type="scientific">Meinhardsimonia xiamenensis</name>
    <dbReference type="NCBI Taxonomy" id="990712"/>
    <lineage>
        <taxon>Bacteria</taxon>
        <taxon>Pseudomonadati</taxon>
        <taxon>Pseudomonadota</taxon>
        <taxon>Alphaproteobacteria</taxon>
        <taxon>Rhodobacterales</taxon>
        <taxon>Paracoccaceae</taxon>
        <taxon>Meinhardsimonia</taxon>
    </lineage>
</organism>
<gene>
    <name evidence="6" type="ORF">SAMN05216257_101248</name>
</gene>
<feature type="chain" id="PRO_5011615179" evidence="4">
    <location>
        <begin position="28"/>
        <end position="609"/>
    </location>
</feature>
<feature type="domain" description="Bacterial surface antigen (D15)" evidence="5">
    <location>
        <begin position="311"/>
        <end position="609"/>
    </location>
</feature>
<dbReference type="STRING" id="990712.SAMN05216257_101248"/>
<dbReference type="PANTHER" id="PTHR12815:SF42">
    <property type="entry name" value="BACTERIAL SURFACE ANTIGEN (D15) DOMAIN-CONTAINING PROTEIN"/>
    <property type="match status" value="1"/>
</dbReference>
<accession>A0A1G8YAS1</accession>
<dbReference type="Pfam" id="PF01103">
    <property type="entry name" value="Omp85"/>
    <property type="match status" value="1"/>
</dbReference>
<dbReference type="EMBL" id="FNFV01000001">
    <property type="protein sequence ID" value="SDJ99763.1"/>
    <property type="molecule type" value="Genomic_DNA"/>
</dbReference>
<keyword evidence="7" id="KW-1185">Reference proteome</keyword>
<evidence type="ECO:0000256" key="1">
    <source>
        <dbReference type="ARBA" id="ARBA00004370"/>
    </source>
</evidence>
<dbReference type="Proteomes" id="UP000199328">
    <property type="component" value="Unassembled WGS sequence"/>
</dbReference>
<proteinExistence type="predicted"/>
<keyword evidence="2" id="KW-1134">Transmembrane beta strand</keyword>
<dbReference type="Gene3D" id="2.40.160.50">
    <property type="entry name" value="membrane protein fhac: a member of the omp85/tpsb transporter family"/>
    <property type="match status" value="1"/>
</dbReference>
<dbReference type="GO" id="GO:0019867">
    <property type="term" value="C:outer membrane"/>
    <property type="evidence" value="ECO:0007669"/>
    <property type="project" value="InterPro"/>
</dbReference>
<keyword evidence="2" id="KW-0812">Transmembrane</keyword>
<evidence type="ECO:0000256" key="2">
    <source>
        <dbReference type="ARBA" id="ARBA00022452"/>
    </source>
</evidence>
<dbReference type="Gene3D" id="3.10.20.310">
    <property type="entry name" value="membrane protein fhac"/>
    <property type="match status" value="1"/>
</dbReference>
<dbReference type="InterPro" id="IPR039910">
    <property type="entry name" value="D15-like"/>
</dbReference>
<dbReference type="AlphaFoldDB" id="A0A1G8YAS1"/>
<sequence>MTPHRRRLGLRIRPPFGALLVAFLATAAPGGAQALERLSYEVASREAHLRAAVERASALRAAEREGRTSPRELVAAALLDYRRITEALYAEGHYSVVVSIQIDGREAADIPLTAPLARIDTIAVRVDPGPPFRFGASTLAPLPPGHGLPEAIAPGRPARSGAVREAVREAVEAWREAGHAKARPARDRVLADHAARRLDVTVEIEPGPRVRFGRLRQMTPSAVRSERIEAIAGLPEGEVFSPATARRVADRLRRSGAFATVALGEAETLSPGDRMDMLLSVVDERPRRLGFGAELSSFEGLELSGYWLHRNLFGGAERLRLDGRLGGIGGQSGGLDQSLTARLDVPAVYGPDTRGFVHAGGERREEPDFTSLGVSVGAGLGRDFTENLSAEAGIALSWTRATDALGTRSYPMAMLPAQLTWDGRDKRLDATRGHFLALGAMPFITLDDGTAGLRATLDARGYQRLGDEDGATVLAGRLQAGTLAGVALADARPDLLFHSGGGGTVRGQPYQSLGVDLGGGATTGGLSFLALSLEARVPLGERFGAVAFVDAGHVGSTALPGSSGNWHAGAGIGLRYHTAFAPIRLDIAAPVAGTTGQGLQIYLGIGQSF</sequence>
<evidence type="ECO:0000259" key="5">
    <source>
        <dbReference type="Pfam" id="PF01103"/>
    </source>
</evidence>
<reference evidence="7" key="1">
    <citation type="submission" date="2016-10" db="EMBL/GenBank/DDBJ databases">
        <authorList>
            <person name="Varghese N."/>
            <person name="Submissions S."/>
        </authorList>
    </citation>
    <scope>NUCLEOTIDE SEQUENCE [LARGE SCALE GENOMIC DNA]</scope>
    <source>
        <strain evidence="7">CGMCC 1.10789</strain>
    </source>
</reference>
<comment type="subcellular location">
    <subcellularLocation>
        <location evidence="1">Membrane</location>
    </subcellularLocation>
</comment>
<keyword evidence="3" id="KW-0472">Membrane</keyword>
<feature type="signal peptide" evidence="4">
    <location>
        <begin position="1"/>
        <end position="27"/>
    </location>
</feature>
<dbReference type="PANTHER" id="PTHR12815">
    <property type="entry name" value="SORTING AND ASSEMBLY MACHINERY SAMM50 PROTEIN FAMILY MEMBER"/>
    <property type="match status" value="1"/>
</dbReference>
<dbReference type="RefSeq" id="WP_170068377.1">
    <property type="nucleotide sequence ID" value="NZ_FNFV01000001.1"/>
</dbReference>